<evidence type="ECO:0000256" key="5">
    <source>
        <dbReference type="ARBA" id="ARBA00023274"/>
    </source>
</evidence>
<keyword evidence="10" id="KW-1185">Reference proteome</keyword>
<dbReference type="InterPro" id="IPR036510">
    <property type="entry name" value="Ribosomal_bS20_sf"/>
</dbReference>
<feature type="compositionally biased region" description="Polar residues" evidence="8">
    <location>
        <begin position="13"/>
        <end position="24"/>
    </location>
</feature>
<dbReference type="GO" id="GO:0070181">
    <property type="term" value="F:small ribosomal subunit rRNA binding"/>
    <property type="evidence" value="ECO:0007669"/>
    <property type="project" value="TreeGrafter"/>
</dbReference>
<evidence type="ECO:0000313" key="10">
    <source>
        <dbReference type="Proteomes" id="UP000270468"/>
    </source>
</evidence>
<evidence type="ECO:0000256" key="2">
    <source>
        <dbReference type="ARBA" id="ARBA00022730"/>
    </source>
</evidence>
<evidence type="ECO:0000256" key="1">
    <source>
        <dbReference type="ARBA" id="ARBA00007634"/>
    </source>
</evidence>
<dbReference type="Pfam" id="PF01649">
    <property type="entry name" value="Ribosomal_S20p"/>
    <property type="match status" value="1"/>
</dbReference>
<keyword evidence="3 7" id="KW-0694">RNA-binding</keyword>
<dbReference type="Proteomes" id="UP000270468">
    <property type="component" value="Unassembled WGS sequence"/>
</dbReference>
<feature type="region of interest" description="Disordered" evidence="8">
    <location>
        <begin position="1"/>
        <end position="25"/>
    </location>
</feature>
<accession>A0A3P5XQ65</accession>
<evidence type="ECO:0000256" key="6">
    <source>
        <dbReference type="ARBA" id="ARBA00035136"/>
    </source>
</evidence>
<keyword evidence="2 7" id="KW-0699">rRNA-binding</keyword>
<dbReference type="AlphaFoldDB" id="A0A3P5XQ65"/>
<dbReference type="GO" id="GO:0005829">
    <property type="term" value="C:cytosol"/>
    <property type="evidence" value="ECO:0007669"/>
    <property type="project" value="TreeGrafter"/>
</dbReference>
<evidence type="ECO:0000256" key="3">
    <source>
        <dbReference type="ARBA" id="ARBA00022884"/>
    </source>
</evidence>
<dbReference type="GO" id="GO:0015935">
    <property type="term" value="C:small ribosomal subunit"/>
    <property type="evidence" value="ECO:0007669"/>
    <property type="project" value="TreeGrafter"/>
</dbReference>
<sequence>MPNIKSAIKRVKQSTAANVQNSHTKAAMRTAVRKAEIALDSKEENASVLLKDAIKKMDTAARKGLIHKNTASRQKARLTKKAL</sequence>
<dbReference type="EMBL" id="UXAV01000044">
    <property type="protein sequence ID" value="VDC32541.1"/>
    <property type="molecule type" value="Genomic_DNA"/>
</dbReference>
<comment type="similarity">
    <text evidence="1 7">Belongs to the bacterial ribosomal protein bS20 family.</text>
</comment>
<proteinExistence type="inferred from homology"/>
<protein>
    <recommendedName>
        <fullName evidence="6 7">Small ribosomal subunit protein bS20</fullName>
    </recommendedName>
</protein>
<reference evidence="9 10" key="1">
    <citation type="submission" date="2018-11" db="EMBL/GenBank/DDBJ databases">
        <authorList>
            <person name="Criscuolo A."/>
        </authorList>
    </citation>
    <scope>NUCLEOTIDE SEQUENCE [LARGE SCALE GENOMIC DNA]</scope>
    <source>
        <strain evidence="9">ATB-66</strain>
    </source>
</reference>
<organism evidence="9 10">
    <name type="scientific">Filibacter tadaridae</name>
    <dbReference type="NCBI Taxonomy" id="2483811"/>
    <lineage>
        <taxon>Bacteria</taxon>
        <taxon>Bacillati</taxon>
        <taxon>Bacillota</taxon>
        <taxon>Bacilli</taxon>
        <taxon>Bacillales</taxon>
        <taxon>Caryophanaceae</taxon>
        <taxon>Filibacter</taxon>
    </lineage>
</organism>
<dbReference type="NCBIfam" id="TIGR00029">
    <property type="entry name" value="S20"/>
    <property type="match status" value="1"/>
</dbReference>
<dbReference type="RefSeq" id="WP_124071553.1">
    <property type="nucleotide sequence ID" value="NZ_CBCRXF010000002.1"/>
</dbReference>
<dbReference type="Gene3D" id="1.20.58.110">
    <property type="entry name" value="Ribosomal protein S20"/>
    <property type="match status" value="1"/>
</dbReference>
<comment type="function">
    <text evidence="7">Binds directly to 16S ribosomal RNA.</text>
</comment>
<evidence type="ECO:0000256" key="4">
    <source>
        <dbReference type="ARBA" id="ARBA00022980"/>
    </source>
</evidence>
<dbReference type="OrthoDB" id="9808392at2"/>
<dbReference type="PANTHER" id="PTHR33398">
    <property type="entry name" value="30S RIBOSOMAL PROTEIN S20"/>
    <property type="match status" value="1"/>
</dbReference>
<dbReference type="GO" id="GO:0006412">
    <property type="term" value="P:translation"/>
    <property type="evidence" value="ECO:0007669"/>
    <property type="project" value="UniProtKB-UniRule"/>
</dbReference>
<evidence type="ECO:0000313" key="9">
    <source>
        <dbReference type="EMBL" id="VDC32541.1"/>
    </source>
</evidence>
<name>A0A3P5XQ65_9BACL</name>
<dbReference type="HAMAP" id="MF_00500">
    <property type="entry name" value="Ribosomal_bS20"/>
    <property type="match status" value="1"/>
</dbReference>
<dbReference type="GO" id="GO:0003735">
    <property type="term" value="F:structural constituent of ribosome"/>
    <property type="evidence" value="ECO:0007669"/>
    <property type="project" value="InterPro"/>
</dbReference>
<dbReference type="InterPro" id="IPR002583">
    <property type="entry name" value="Ribosomal_bS20"/>
</dbReference>
<dbReference type="PANTHER" id="PTHR33398:SF1">
    <property type="entry name" value="SMALL RIBOSOMAL SUBUNIT PROTEIN BS20C"/>
    <property type="match status" value="1"/>
</dbReference>
<keyword evidence="4 7" id="KW-0689">Ribosomal protein</keyword>
<evidence type="ECO:0000256" key="7">
    <source>
        <dbReference type="HAMAP-Rule" id="MF_00500"/>
    </source>
</evidence>
<evidence type="ECO:0000256" key="8">
    <source>
        <dbReference type="SAM" id="MobiDB-lite"/>
    </source>
</evidence>
<dbReference type="SUPFAM" id="SSF46992">
    <property type="entry name" value="Ribosomal protein S20"/>
    <property type="match status" value="1"/>
</dbReference>
<gene>
    <name evidence="7 9" type="primary">rpsT</name>
    <name evidence="9" type="ORF">FILTAD_02751</name>
</gene>
<keyword evidence="5 7" id="KW-0687">Ribonucleoprotein</keyword>